<accession>A0AAV9SVL3</accession>
<feature type="region of interest" description="Disordered" evidence="1">
    <location>
        <begin position="366"/>
        <end position="428"/>
    </location>
</feature>
<dbReference type="EMBL" id="JASAOK010000053">
    <property type="protein sequence ID" value="KAK6207913.1"/>
    <property type="molecule type" value="Genomic_DNA"/>
</dbReference>
<feature type="compositionally biased region" description="Acidic residues" evidence="1">
    <location>
        <begin position="366"/>
        <end position="377"/>
    </location>
</feature>
<sequence length="518" mass="58349">METDDDMRPEPPVLERDGFQLSQDKRLTVAGIERMDSRRMAVLLHPEHYPDKIRTQSDRDEILDETCRLFVKPWFAAQLTHYGIKFAAKASLDRLWNVLEKAVDSGKCDVVPEAIERMQQRMRRDYEVMFHEWEDQARSWDAAKKRRGDEAFASCTTPGQKADCDMDRFLEYYFLTDGKPDATKTPRPLALRGLTNLSKFQASVGLVPGLHAFSVGYPGTTCIGWDYTSVVALAYEEAGVVPQGTKETPKIGGRAPRASVTKTRDAIWEETMESHRRYLSQRAGHDKKKGKRAAFDTEQCKGSYIIRCKAADAYNEYTGTPLTLDISITKGGTHLAAHDFGLFEGTMVLSPSEEKLKFLDDIEGDQDSEASQDDYESDDRGHESESDDDLKQKEPSLAQKVASGKRKATSATGGGPTKKKGKKQKKTGMVPSLSRRVYYRMRGRETGECMIHDATEAGHLDFLDDQGAEFVGLAYEFPYIGRNVEFRGYKVSDAPRKKPEPWGSFSSAAYEYARAARW</sequence>
<keyword evidence="3" id="KW-1185">Reference proteome</keyword>
<evidence type="ECO:0000256" key="1">
    <source>
        <dbReference type="SAM" id="MobiDB-lite"/>
    </source>
</evidence>
<gene>
    <name evidence="2" type="ORF">QIS74_12994</name>
</gene>
<name>A0AAV9SVL3_9PEZI</name>
<feature type="compositionally biased region" description="Basic and acidic residues" evidence="1">
    <location>
        <begin position="378"/>
        <end position="394"/>
    </location>
</feature>
<reference evidence="2 3" key="1">
    <citation type="submission" date="2023-04" db="EMBL/GenBank/DDBJ databases">
        <title>Colletotrichum tabacum stain YC1 causing leaf anthracnose on Nicotiana tabacum(L.) cv.</title>
        <authorList>
            <person name="Ji Z."/>
            <person name="Wang M."/>
            <person name="Zhang J."/>
            <person name="Wang N."/>
            <person name="Zhou Z."/>
        </authorList>
    </citation>
    <scope>NUCLEOTIDE SEQUENCE [LARGE SCALE GENOMIC DNA]</scope>
    <source>
        <strain evidence="2 3">YC1</strain>
    </source>
</reference>
<evidence type="ECO:0000313" key="3">
    <source>
        <dbReference type="Proteomes" id="UP001327957"/>
    </source>
</evidence>
<evidence type="ECO:0000313" key="2">
    <source>
        <dbReference type="EMBL" id="KAK6207913.1"/>
    </source>
</evidence>
<feature type="compositionally biased region" description="Basic residues" evidence="1">
    <location>
        <begin position="417"/>
        <end position="426"/>
    </location>
</feature>
<comment type="caution">
    <text evidence="2">The sequence shown here is derived from an EMBL/GenBank/DDBJ whole genome shotgun (WGS) entry which is preliminary data.</text>
</comment>
<protein>
    <submittedName>
        <fullName evidence="2">AT hook motif family protein</fullName>
    </submittedName>
</protein>
<proteinExistence type="predicted"/>
<dbReference type="AlphaFoldDB" id="A0AAV9SVL3"/>
<organism evidence="2 3">
    <name type="scientific">Colletotrichum tabaci</name>
    <dbReference type="NCBI Taxonomy" id="1209068"/>
    <lineage>
        <taxon>Eukaryota</taxon>
        <taxon>Fungi</taxon>
        <taxon>Dikarya</taxon>
        <taxon>Ascomycota</taxon>
        <taxon>Pezizomycotina</taxon>
        <taxon>Sordariomycetes</taxon>
        <taxon>Hypocreomycetidae</taxon>
        <taxon>Glomerellales</taxon>
        <taxon>Glomerellaceae</taxon>
        <taxon>Colletotrichum</taxon>
        <taxon>Colletotrichum destructivum species complex</taxon>
    </lineage>
</organism>
<dbReference type="Proteomes" id="UP001327957">
    <property type="component" value="Unassembled WGS sequence"/>
</dbReference>